<feature type="domain" description="DUF3823" evidence="1">
    <location>
        <begin position="30"/>
        <end position="119"/>
    </location>
</feature>
<accession>A0A098C142</accession>
<dbReference type="Pfam" id="PF18003">
    <property type="entry name" value="DUF3823_C"/>
    <property type="match status" value="1"/>
</dbReference>
<feature type="domain" description="DUF3823" evidence="2">
    <location>
        <begin position="122"/>
        <end position="222"/>
    </location>
</feature>
<evidence type="ECO:0000313" key="3">
    <source>
        <dbReference type="EMBL" id="CEA16136.1"/>
    </source>
</evidence>
<dbReference type="KEGG" id="pbt:ING2E5B_1388"/>
<dbReference type="OrthoDB" id="1433240at2"/>
<dbReference type="InterPro" id="IPR024278">
    <property type="entry name" value="DUF3823_N"/>
</dbReference>
<evidence type="ECO:0000259" key="1">
    <source>
        <dbReference type="Pfam" id="PF12866"/>
    </source>
</evidence>
<dbReference type="PROSITE" id="PS51257">
    <property type="entry name" value="PROKAR_LIPOPROTEIN"/>
    <property type="match status" value="1"/>
</dbReference>
<gene>
    <name evidence="3" type="ORF">ING2E5B_1388</name>
</gene>
<dbReference type="HOGENOM" id="CLU_105795_0_0_10"/>
<evidence type="ECO:0000313" key="4">
    <source>
        <dbReference type="Proteomes" id="UP000032417"/>
    </source>
</evidence>
<organism evidence="3 4">
    <name type="scientific">Fermentimonas caenicola</name>
    <dbReference type="NCBI Taxonomy" id="1562970"/>
    <lineage>
        <taxon>Bacteria</taxon>
        <taxon>Pseudomonadati</taxon>
        <taxon>Bacteroidota</taxon>
        <taxon>Bacteroidia</taxon>
        <taxon>Bacteroidales</taxon>
        <taxon>Dysgonomonadaceae</taxon>
        <taxon>Fermentimonas</taxon>
    </lineage>
</organism>
<dbReference type="Gene3D" id="2.60.40.1120">
    <property type="entry name" value="Carboxypeptidase-like, regulatory domain"/>
    <property type="match status" value="1"/>
</dbReference>
<dbReference type="PATRIC" id="fig|1562970.3.peg.1374"/>
<dbReference type="Proteomes" id="UP000032417">
    <property type="component" value="Chromosome 1"/>
</dbReference>
<proteinExistence type="predicted"/>
<reference evidence="3 4" key="1">
    <citation type="submission" date="2014-08" db="EMBL/GenBank/DDBJ databases">
        <authorList>
            <person name="Wibberg D."/>
        </authorList>
    </citation>
    <scope>NUCLEOTIDE SEQUENCE [LARGE SCALE GENOMIC DNA]</scope>
    <source>
        <strain evidence="4">ING2-E5B</strain>
    </source>
</reference>
<dbReference type="EMBL" id="LN515532">
    <property type="protein sequence ID" value="CEA16136.1"/>
    <property type="molecule type" value="Genomic_DNA"/>
</dbReference>
<dbReference type="Gene3D" id="2.60.40.2060">
    <property type="match status" value="1"/>
</dbReference>
<keyword evidence="4" id="KW-1185">Reference proteome</keyword>
<evidence type="ECO:0008006" key="5">
    <source>
        <dbReference type="Google" id="ProtNLM"/>
    </source>
</evidence>
<protein>
    <recommendedName>
        <fullName evidence="5">DUF3823 domain-containing protein</fullName>
    </recommendedName>
</protein>
<dbReference type="InterPro" id="IPR041186">
    <property type="entry name" value="DUF3823_C"/>
</dbReference>
<dbReference type="Pfam" id="PF12866">
    <property type="entry name" value="DUF3823"/>
    <property type="match status" value="1"/>
</dbReference>
<evidence type="ECO:0000259" key="2">
    <source>
        <dbReference type="Pfam" id="PF18003"/>
    </source>
</evidence>
<name>A0A098C142_9BACT</name>
<sequence>MIQYKYFVIILLSVMMFTACGLDNYDAPQSELHGKITYNGQTLGLRGTGEAVQLQLYQDGYELRDNIPVYVGQDGTFSAKLFDGEYKLVTRNQNGPWVNSRDTTVIKLNGTTTVDVQVTPYFTISGANISLNGSQLNASFTVNQVVQTANIEYVMLLVSKTNFVDDVSYIGREDFRNVEAGALNLSMDLSSNQQVASAKALFGRVGVRTVGADQAIYSDVVRLK</sequence>
<dbReference type="AlphaFoldDB" id="A0A098C142"/>
<dbReference type="STRING" id="1562970.ING2E5B_1388"/>